<accession>A0A1W2BNZ6</accession>
<keyword evidence="1 2" id="KW-0238">DNA-binding</keyword>
<feature type="compositionally biased region" description="Low complexity" evidence="3">
    <location>
        <begin position="130"/>
        <end position="143"/>
    </location>
</feature>
<evidence type="ECO:0000313" key="5">
    <source>
        <dbReference type="Proteomes" id="UP000192634"/>
    </source>
</evidence>
<dbReference type="PROSITE" id="PS50935">
    <property type="entry name" value="SSB"/>
    <property type="match status" value="1"/>
</dbReference>
<dbReference type="RefSeq" id="WP_083669151.1">
    <property type="nucleotide sequence ID" value="NZ_FWXN01000008.1"/>
</dbReference>
<reference evidence="4 5" key="1">
    <citation type="submission" date="2017-04" db="EMBL/GenBank/DDBJ databases">
        <authorList>
            <person name="Afonso C.L."/>
            <person name="Miller P.J."/>
            <person name="Scott M.A."/>
            <person name="Spackman E."/>
            <person name="Goraichik I."/>
            <person name="Dimitrov K.M."/>
            <person name="Suarez D.L."/>
            <person name="Swayne D.E."/>
        </authorList>
    </citation>
    <scope>NUCLEOTIDE SEQUENCE [LARGE SCALE GENOMIC DNA]</scope>
    <source>
        <strain evidence="4 5">CGMCC 1.12511</strain>
    </source>
</reference>
<protein>
    <submittedName>
        <fullName evidence="4">Single-stranded DNA-binding protein</fullName>
    </submittedName>
</protein>
<dbReference type="InterPro" id="IPR000424">
    <property type="entry name" value="Primosome_PriB/ssb"/>
</dbReference>
<name>A0A1W2BNZ6_9MICO</name>
<dbReference type="SUPFAM" id="SSF50249">
    <property type="entry name" value="Nucleic acid-binding proteins"/>
    <property type="match status" value="1"/>
</dbReference>
<dbReference type="AlphaFoldDB" id="A0A1W2BNZ6"/>
<evidence type="ECO:0000313" key="4">
    <source>
        <dbReference type="EMBL" id="SMC74248.1"/>
    </source>
</evidence>
<dbReference type="Proteomes" id="UP000192634">
    <property type="component" value="Unassembled WGS sequence"/>
</dbReference>
<dbReference type="Gene3D" id="2.40.50.140">
    <property type="entry name" value="Nucleic acid-binding proteins"/>
    <property type="match status" value="1"/>
</dbReference>
<proteinExistence type="predicted"/>
<dbReference type="EMBL" id="FWXN01000008">
    <property type="protein sequence ID" value="SMC74248.1"/>
    <property type="molecule type" value="Genomic_DNA"/>
</dbReference>
<feature type="compositionally biased region" description="Polar residues" evidence="3">
    <location>
        <begin position="160"/>
        <end position="177"/>
    </location>
</feature>
<feature type="region of interest" description="Disordered" evidence="3">
    <location>
        <begin position="116"/>
        <end position="177"/>
    </location>
</feature>
<dbReference type="InterPro" id="IPR012340">
    <property type="entry name" value="NA-bd_OB-fold"/>
</dbReference>
<dbReference type="OrthoDB" id="4773434at2"/>
<sequence length="177" mass="19437">MSTETPTGLEVKDSMYAFVASKPRLTYTENGDPRLYFKAGQRHRHYDPDNGWTNSPTTFHDVVAYKGAAKFGIENLREKDRFMAQGTVAPYVNKRTGEAEEQFEASRFLIARATPNTTTGRAPARNLGHDAQAQDATGRAAAGPKRAEPAQPARRGLPQFDNSGPRQQQASGHSMGL</sequence>
<dbReference type="GO" id="GO:0003697">
    <property type="term" value="F:single-stranded DNA binding"/>
    <property type="evidence" value="ECO:0007669"/>
    <property type="project" value="InterPro"/>
</dbReference>
<gene>
    <name evidence="4" type="ORF">SAMN06296429_108171</name>
</gene>
<organism evidence="4 5">
    <name type="scientific">Janibacter indicus</name>
    <dbReference type="NCBI Taxonomy" id="857417"/>
    <lineage>
        <taxon>Bacteria</taxon>
        <taxon>Bacillati</taxon>
        <taxon>Actinomycetota</taxon>
        <taxon>Actinomycetes</taxon>
        <taxon>Micrococcales</taxon>
        <taxon>Intrasporangiaceae</taxon>
        <taxon>Janibacter</taxon>
    </lineage>
</organism>
<evidence type="ECO:0000256" key="2">
    <source>
        <dbReference type="PROSITE-ProRule" id="PRU00252"/>
    </source>
</evidence>
<evidence type="ECO:0000256" key="3">
    <source>
        <dbReference type="SAM" id="MobiDB-lite"/>
    </source>
</evidence>
<evidence type="ECO:0000256" key="1">
    <source>
        <dbReference type="ARBA" id="ARBA00023125"/>
    </source>
</evidence>